<organism evidence="1 2">
    <name type="scientific">Roseimicrobium gellanilyticum</name>
    <dbReference type="NCBI Taxonomy" id="748857"/>
    <lineage>
        <taxon>Bacteria</taxon>
        <taxon>Pseudomonadati</taxon>
        <taxon>Verrucomicrobiota</taxon>
        <taxon>Verrucomicrobiia</taxon>
        <taxon>Verrucomicrobiales</taxon>
        <taxon>Verrucomicrobiaceae</taxon>
        <taxon>Roseimicrobium</taxon>
    </lineage>
</organism>
<dbReference type="AlphaFoldDB" id="A0A366H9S5"/>
<gene>
    <name evidence="1" type="ORF">DES53_11195</name>
</gene>
<evidence type="ECO:0008006" key="3">
    <source>
        <dbReference type="Google" id="ProtNLM"/>
    </source>
</evidence>
<keyword evidence="2" id="KW-1185">Reference proteome</keyword>
<evidence type="ECO:0000313" key="1">
    <source>
        <dbReference type="EMBL" id="RBP38577.1"/>
    </source>
</evidence>
<name>A0A366H9S5_9BACT</name>
<accession>A0A366H9S5</accession>
<proteinExistence type="predicted"/>
<protein>
    <recommendedName>
        <fullName evidence="3">HNH endonuclease</fullName>
    </recommendedName>
</protein>
<comment type="caution">
    <text evidence="1">The sequence shown here is derived from an EMBL/GenBank/DDBJ whole genome shotgun (WGS) entry which is preliminary data.</text>
</comment>
<evidence type="ECO:0000313" key="2">
    <source>
        <dbReference type="Proteomes" id="UP000253426"/>
    </source>
</evidence>
<reference evidence="1 2" key="1">
    <citation type="submission" date="2018-06" db="EMBL/GenBank/DDBJ databases">
        <title>Genomic Encyclopedia of Type Strains, Phase IV (KMG-IV): sequencing the most valuable type-strain genomes for metagenomic binning, comparative biology and taxonomic classification.</title>
        <authorList>
            <person name="Goeker M."/>
        </authorList>
    </citation>
    <scope>NUCLEOTIDE SEQUENCE [LARGE SCALE GENOMIC DNA]</scope>
    <source>
        <strain evidence="1 2">DSM 25532</strain>
    </source>
</reference>
<dbReference type="EMBL" id="QNRR01000011">
    <property type="protein sequence ID" value="RBP38577.1"/>
    <property type="molecule type" value="Genomic_DNA"/>
</dbReference>
<sequence length="201" mass="22018">MHTDSLVCKTVRGHLLRNIGKGLSIASLGGSDYGTSAVEDAIRELSESQGYVIERLDADTPASFVLHNPAPLPWFDRSIPLQLVSTLIEQDDIACSRCGAVSGEPDPYDNTRRVRLYIDWIAGEPQVCLPELSDLRAICSVCNEGASNITLQRPTAHKLLVQIRRAPAPDQIEVLKWLASKFPKQMVELASSSKPKKPAES</sequence>
<dbReference type="Proteomes" id="UP000253426">
    <property type="component" value="Unassembled WGS sequence"/>
</dbReference>